<dbReference type="RefSeq" id="WP_012367289.1">
    <property type="nucleotide sequence ID" value="NC_010553.1"/>
</dbReference>
<dbReference type="InterPro" id="IPR000477">
    <property type="entry name" value="RT_dom"/>
</dbReference>
<sequence>MQIWHAQGGPVAVWSAADALVLKWVALQVQDLLPVHLNCMHVQGRGGTGTMVRSLWEHVRSDRYGFVCRTDIRGYYRHIRKDAVSRLVERHVGDPVLRDLLEQYVRYSVEYGGEFRTPAEGIGRGCALSPLIGAALLYDMDAHFTGIKEVPYARYMDDFVLLTRSRWQLRRCVRDLNQFFAMDGFEKHPEKTRIGRVEKGFDWLGAWITPADLTVAPRALENHRQRTLRLYERARRKGLSKSEARVLVQRYVGRWERWACSRRSAHRGTNVSSRGQ</sequence>
<dbReference type="Proteomes" id="UP000001680">
    <property type="component" value="Plasmid pBMC401"/>
</dbReference>
<accession>B1Z6H8</accession>
<proteinExistence type="inferred from homology"/>
<comment type="similarity">
    <text evidence="1">Belongs to the bacterial reverse transcriptase family.</text>
</comment>
<geneLocation type="plasmid" evidence="3 4">
    <name>pBMC401</name>
</geneLocation>
<organism evidence="3 4">
    <name type="scientific">Burkholderia ambifaria (strain MC40-6)</name>
    <dbReference type="NCBI Taxonomy" id="398577"/>
    <lineage>
        <taxon>Bacteria</taxon>
        <taxon>Pseudomonadati</taxon>
        <taxon>Pseudomonadota</taxon>
        <taxon>Betaproteobacteria</taxon>
        <taxon>Burkholderiales</taxon>
        <taxon>Burkholderiaceae</taxon>
        <taxon>Burkholderia</taxon>
        <taxon>Burkholderia cepacia complex</taxon>
    </lineage>
</organism>
<evidence type="ECO:0000313" key="4">
    <source>
        <dbReference type="Proteomes" id="UP000001680"/>
    </source>
</evidence>
<keyword evidence="3" id="KW-0614">Plasmid</keyword>
<dbReference type="AlphaFoldDB" id="B1Z6H8"/>
<dbReference type="KEGG" id="bac:BamMC406_6639"/>
<name>B1Z6H8_BURA4</name>
<dbReference type="HOGENOM" id="CLU_075056_0_0_4"/>
<dbReference type="EMBL" id="CP001028">
    <property type="protein sequence ID" value="ACB69055.1"/>
    <property type="molecule type" value="Genomic_DNA"/>
</dbReference>
<dbReference type="PANTHER" id="PTHR34047:SF8">
    <property type="entry name" value="PROTEIN YKFC"/>
    <property type="match status" value="1"/>
</dbReference>
<reference evidence="4" key="1">
    <citation type="submission" date="2008-04" db="EMBL/GenBank/DDBJ databases">
        <title>Complete sequence of plasmid 1 of Burkholderia ambifaria MC40-6.</title>
        <authorList>
            <person name="Copeland A."/>
            <person name="Lucas S."/>
            <person name="Lapidus A."/>
            <person name="Glavina del Rio T."/>
            <person name="Dalin E."/>
            <person name="Tice H."/>
            <person name="Pitluck S."/>
            <person name="Chain P."/>
            <person name="Malfatti S."/>
            <person name="Shin M."/>
            <person name="Vergez L."/>
            <person name="Lang D."/>
            <person name="Schmutz J."/>
            <person name="Larimer F."/>
            <person name="Land M."/>
            <person name="Hauser L."/>
            <person name="Kyrpides N."/>
            <person name="Lykidis A."/>
            <person name="Ramette A."/>
            <person name="Konstantinidis K."/>
            <person name="Tiedje J."/>
            <person name="Richardson P."/>
        </authorList>
    </citation>
    <scope>NUCLEOTIDE SEQUENCE [LARGE SCALE GENOMIC DNA]</scope>
    <source>
        <strain evidence="4">MC40-6</strain>
        <plasmid evidence="4">Plasmid pBMC401</plasmid>
    </source>
</reference>
<dbReference type="InterPro" id="IPR043502">
    <property type="entry name" value="DNA/RNA_pol_sf"/>
</dbReference>
<evidence type="ECO:0000313" key="3">
    <source>
        <dbReference type="EMBL" id="ACB69055.1"/>
    </source>
</evidence>
<dbReference type="InterPro" id="IPR051083">
    <property type="entry name" value="GrpII_Intron_Splice-Mob/Def"/>
</dbReference>
<protein>
    <recommendedName>
        <fullName evidence="2">Reverse transcriptase domain-containing protein</fullName>
    </recommendedName>
</protein>
<evidence type="ECO:0000259" key="2">
    <source>
        <dbReference type="PROSITE" id="PS50878"/>
    </source>
</evidence>
<gene>
    <name evidence="3" type="ordered locus">BamMC406_6639</name>
</gene>
<evidence type="ECO:0000256" key="1">
    <source>
        <dbReference type="ARBA" id="ARBA00034120"/>
    </source>
</evidence>
<dbReference type="PROSITE" id="PS50878">
    <property type="entry name" value="RT_POL"/>
    <property type="match status" value="1"/>
</dbReference>
<feature type="domain" description="Reverse transcriptase" evidence="2">
    <location>
        <begin position="1"/>
        <end position="208"/>
    </location>
</feature>
<dbReference type="Pfam" id="PF00078">
    <property type="entry name" value="RVT_1"/>
    <property type="match status" value="1"/>
</dbReference>
<dbReference type="PANTHER" id="PTHR34047">
    <property type="entry name" value="NUCLEAR INTRON MATURASE 1, MITOCHONDRIAL-RELATED"/>
    <property type="match status" value="1"/>
</dbReference>
<dbReference type="SUPFAM" id="SSF56672">
    <property type="entry name" value="DNA/RNA polymerases"/>
    <property type="match status" value="1"/>
</dbReference>